<gene>
    <name evidence="2" type="ORF">FA15DRAFT_710884</name>
</gene>
<protein>
    <submittedName>
        <fullName evidence="2">Uncharacterized protein</fullName>
    </submittedName>
</protein>
<evidence type="ECO:0000256" key="1">
    <source>
        <dbReference type="SAM" id="MobiDB-lite"/>
    </source>
</evidence>
<organism evidence="2 3">
    <name type="scientific">Coprinopsis marcescibilis</name>
    <name type="common">Agaric fungus</name>
    <name type="synonym">Psathyrella marcescibilis</name>
    <dbReference type="NCBI Taxonomy" id="230819"/>
    <lineage>
        <taxon>Eukaryota</taxon>
        <taxon>Fungi</taxon>
        <taxon>Dikarya</taxon>
        <taxon>Basidiomycota</taxon>
        <taxon>Agaricomycotina</taxon>
        <taxon>Agaricomycetes</taxon>
        <taxon>Agaricomycetidae</taxon>
        <taxon>Agaricales</taxon>
        <taxon>Agaricineae</taxon>
        <taxon>Psathyrellaceae</taxon>
        <taxon>Coprinopsis</taxon>
    </lineage>
</organism>
<dbReference type="EMBL" id="ML210523">
    <property type="protein sequence ID" value="TFK17362.1"/>
    <property type="molecule type" value="Genomic_DNA"/>
</dbReference>
<dbReference type="Proteomes" id="UP000307440">
    <property type="component" value="Unassembled WGS sequence"/>
</dbReference>
<evidence type="ECO:0000313" key="3">
    <source>
        <dbReference type="Proteomes" id="UP000307440"/>
    </source>
</evidence>
<dbReference type="AlphaFoldDB" id="A0A5C3KBY6"/>
<feature type="compositionally biased region" description="Polar residues" evidence="1">
    <location>
        <begin position="33"/>
        <end position="70"/>
    </location>
</feature>
<proteinExistence type="predicted"/>
<feature type="region of interest" description="Disordered" evidence="1">
    <location>
        <begin position="33"/>
        <end position="77"/>
    </location>
</feature>
<keyword evidence="3" id="KW-1185">Reference proteome</keyword>
<accession>A0A5C3KBY6</accession>
<sequence length="178" mass="19279">MKLIKAYCLPGQNLIFFSIQAIPVPSPFAMLLSGNSNTDDNNTAKWKQQSQPSTSSAPLPGNTGNQQQQPFKKKCRGQKVKAHIAAAQLAAAAYSSITPDDSTMDIDTPMLPIPQNPPQPQQAIHSTLEISKGSKVVMHYACTDMPSHTYSQGATACKWVDQLIGKETQSPYLAYQSA</sequence>
<name>A0A5C3KBY6_COPMA</name>
<reference evidence="2 3" key="1">
    <citation type="journal article" date="2019" name="Nat. Ecol. Evol.">
        <title>Megaphylogeny resolves global patterns of mushroom evolution.</title>
        <authorList>
            <person name="Varga T."/>
            <person name="Krizsan K."/>
            <person name="Foldi C."/>
            <person name="Dima B."/>
            <person name="Sanchez-Garcia M."/>
            <person name="Sanchez-Ramirez S."/>
            <person name="Szollosi G.J."/>
            <person name="Szarkandi J.G."/>
            <person name="Papp V."/>
            <person name="Albert L."/>
            <person name="Andreopoulos W."/>
            <person name="Angelini C."/>
            <person name="Antonin V."/>
            <person name="Barry K.W."/>
            <person name="Bougher N.L."/>
            <person name="Buchanan P."/>
            <person name="Buyck B."/>
            <person name="Bense V."/>
            <person name="Catcheside P."/>
            <person name="Chovatia M."/>
            <person name="Cooper J."/>
            <person name="Damon W."/>
            <person name="Desjardin D."/>
            <person name="Finy P."/>
            <person name="Geml J."/>
            <person name="Haridas S."/>
            <person name="Hughes K."/>
            <person name="Justo A."/>
            <person name="Karasinski D."/>
            <person name="Kautmanova I."/>
            <person name="Kiss B."/>
            <person name="Kocsube S."/>
            <person name="Kotiranta H."/>
            <person name="LaButti K.M."/>
            <person name="Lechner B.E."/>
            <person name="Liimatainen K."/>
            <person name="Lipzen A."/>
            <person name="Lukacs Z."/>
            <person name="Mihaltcheva S."/>
            <person name="Morgado L.N."/>
            <person name="Niskanen T."/>
            <person name="Noordeloos M.E."/>
            <person name="Ohm R.A."/>
            <person name="Ortiz-Santana B."/>
            <person name="Ovrebo C."/>
            <person name="Racz N."/>
            <person name="Riley R."/>
            <person name="Savchenko A."/>
            <person name="Shiryaev A."/>
            <person name="Soop K."/>
            <person name="Spirin V."/>
            <person name="Szebenyi C."/>
            <person name="Tomsovsky M."/>
            <person name="Tulloss R.E."/>
            <person name="Uehling J."/>
            <person name="Grigoriev I.V."/>
            <person name="Vagvolgyi C."/>
            <person name="Papp T."/>
            <person name="Martin F.M."/>
            <person name="Miettinen O."/>
            <person name="Hibbett D.S."/>
            <person name="Nagy L.G."/>
        </authorList>
    </citation>
    <scope>NUCLEOTIDE SEQUENCE [LARGE SCALE GENOMIC DNA]</scope>
    <source>
        <strain evidence="2 3">CBS 121175</strain>
    </source>
</reference>
<evidence type="ECO:0000313" key="2">
    <source>
        <dbReference type="EMBL" id="TFK17362.1"/>
    </source>
</evidence>